<evidence type="ECO:0000256" key="1">
    <source>
        <dbReference type="ARBA" id="ARBA00001974"/>
    </source>
</evidence>
<sequence length="467" mass="50416">MKTTHTEAVVIGAGLSGLASARELRRSGIEVALLEARDRVGGRTLNHPIGDGKAVELGGQWIGPGQDEIAALADELGIPTFPTHDAGKKLFEHSGHVVAYNGTVPKAGPIGTAEFGIAVLRLERMAKRVPPRAPWEAPRAKAWDRETFASWIRRNARSRFAREALTLWSESVLAVDPADISLLHVLAHASAHRGVIALCSTTGGAQERRVVGGSQRIALALAEELAECLRLRQPVRRIEHGDFVRVHTDHAVFEAKHVIVAMSPTMAGRLCYDPPLPPERDQLAQHMPMGSIVKCVAVYDEPFWRKSGRSGQALSDRGPVKFAFDNSPPDGNPGVLLGFVAGAHARSFSQLAPEVRKQRALDCFTRWFGPEADQPRDYVEKAWAQDEWARGGYFGYMPPGVWTTLGPALGRPVGRLHWAGSETSGVCMGSMDGAIRAGKRAAAEVVDDICAGPRPMCLNGATSELLG</sequence>
<dbReference type="HOGENOM" id="CLU_004498_0_4_11"/>
<feature type="binding site" evidence="4">
    <location>
        <position position="339"/>
    </location>
    <ligand>
        <name>substrate</name>
    </ligand>
</feature>
<dbReference type="InterPro" id="IPR050703">
    <property type="entry name" value="Flavin_MAO"/>
</dbReference>
<evidence type="ECO:0000313" key="6">
    <source>
        <dbReference type="EMBL" id="EFV14961.1"/>
    </source>
</evidence>
<comment type="cofactor">
    <cofactor evidence="1">
        <name>FAD</name>
        <dbReference type="ChEBI" id="CHEBI:57692"/>
    </cofactor>
</comment>
<feature type="binding site" evidence="4">
    <location>
        <begin position="35"/>
        <end position="36"/>
    </location>
    <ligand>
        <name>FAD</name>
        <dbReference type="ChEBI" id="CHEBI:57692"/>
    </ligand>
</feature>
<reference evidence="6 7" key="1">
    <citation type="journal article" date="2011" name="Stand. Genomic Sci.">
        <title>High quality draft genome sequence of Segniliparus rugosus CDC 945(T)= (ATCC BAA-974(T)).</title>
        <authorList>
            <person name="Earl A.M."/>
            <person name="Desjardins C.A."/>
            <person name="Fitzgerald M.G."/>
            <person name="Arachchi H.M."/>
            <person name="Zeng Q."/>
            <person name="Mehta T."/>
            <person name="Griggs A."/>
            <person name="Birren B.W."/>
            <person name="Toney N.C."/>
            <person name="Carr J."/>
            <person name="Posey J."/>
            <person name="Butler W.R."/>
        </authorList>
    </citation>
    <scope>NUCLEOTIDE SEQUENCE [LARGE SCALE GENOMIC DNA]</scope>
    <source>
        <strain evidence="7">ATCC BAA-974 / DSM 45345 / CCUG 50838 / CIP 108380 / JCM 13579 / CDC 945</strain>
    </source>
</reference>
<dbReference type="EMBL" id="ACZI02000003">
    <property type="protein sequence ID" value="EFV14961.1"/>
    <property type="molecule type" value="Genomic_DNA"/>
</dbReference>
<dbReference type="Gene3D" id="3.50.50.60">
    <property type="entry name" value="FAD/NAD(P)-binding domain"/>
    <property type="match status" value="1"/>
</dbReference>
<accession>E5XKX9</accession>
<dbReference type="GO" id="GO:0016491">
    <property type="term" value="F:oxidoreductase activity"/>
    <property type="evidence" value="ECO:0007669"/>
    <property type="project" value="UniProtKB-KW"/>
</dbReference>
<dbReference type="Pfam" id="PF01593">
    <property type="entry name" value="Amino_oxidase"/>
    <property type="match status" value="1"/>
</dbReference>
<dbReference type="OrthoDB" id="337830at2"/>
<evidence type="ECO:0000256" key="2">
    <source>
        <dbReference type="ARBA" id="ARBA00005995"/>
    </source>
</evidence>
<dbReference type="PRINTS" id="PR00757">
    <property type="entry name" value="AMINEOXDASEF"/>
</dbReference>
<feature type="domain" description="Amine oxidase" evidence="5">
    <location>
        <begin position="15"/>
        <end position="445"/>
    </location>
</feature>
<keyword evidence="7" id="KW-1185">Reference proteome</keyword>
<dbReference type="InterPro" id="IPR036188">
    <property type="entry name" value="FAD/NAD-bd_sf"/>
</dbReference>
<dbReference type="PANTHER" id="PTHR43563:SF1">
    <property type="entry name" value="AMINE OXIDASE [FLAVIN-CONTAINING] B"/>
    <property type="match status" value="1"/>
</dbReference>
<feature type="binding site" evidence="4">
    <location>
        <position position="188"/>
    </location>
    <ligand>
        <name>substrate</name>
    </ligand>
</feature>
<dbReference type="SUPFAM" id="SSF51905">
    <property type="entry name" value="FAD/NAD(P)-binding domain"/>
    <property type="match status" value="1"/>
</dbReference>
<comment type="similarity">
    <text evidence="2">Belongs to the flavin monoamine oxidase family.</text>
</comment>
<feature type="binding site" evidence="4">
    <location>
        <position position="16"/>
    </location>
    <ligand>
        <name>FAD</name>
        <dbReference type="ChEBI" id="CHEBI:57692"/>
    </ligand>
</feature>
<comment type="caution">
    <text evidence="6">The sequence shown here is derived from an EMBL/GenBank/DDBJ whole genome shotgun (WGS) entry which is preliminary data.</text>
</comment>
<evidence type="ECO:0000256" key="3">
    <source>
        <dbReference type="ARBA" id="ARBA00023002"/>
    </source>
</evidence>
<dbReference type="SUPFAM" id="SSF54373">
    <property type="entry name" value="FAD-linked reductases, C-terminal domain"/>
    <property type="match status" value="1"/>
</dbReference>
<protein>
    <recommendedName>
        <fullName evidence="5">Amine oxidase domain-containing protein</fullName>
    </recommendedName>
</protein>
<feature type="binding site" evidence="4">
    <location>
        <position position="235"/>
    </location>
    <ligand>
        <name>FAD</name>
        <dbReference type="ChEBI" id="CHEBI:57692"/>
    </ligand>
</feature>
<evidence type="ECO:0000313" key="7">
    <source>
        <dbReference type="Proteomes" id="UP000004816"/>
    </source>
</evidence>
<evidence type="ECO:0000259" key="5">
    <source>
        <dbReference type="Pfam" id="PF01593"/>
    </source>
</evidence>
<gene>
    <name evidence="6" type="ORF">HMPREF9336_00148</name>
</gene>
<organism evidence="6 7">
    <name type="scientific">Segniliparus rugosus (strain ATCC BAA-974 / DSM 45345 / CCUG 50838 / CIP 108380 / JCM 13579 / CDC 945)</name>
    <dbReference type="NCBI Taxonomy" id="679197"/>
    <lineage>
        <taxon>Bacteria</taxon>
        <taxon>Bacillati</taxon>
        <taxon>Actinomycetota</taxon>
        <taxon>Actinomycetes</taxon>
        <taxon>Mycobacteriales</taxon>
        <taxon>Segniliparaceae</taxon>
        <taxon>Segniliparus</taxon>
    </lineage>
</organism>
<dbReference type="InterPro" id="IPR001613">
    <property type="entry name" value="Flavin_amine_oxidase"/>
</dbReference>
<dbReference type="RefSeq" id="WP_007466858.1">
    <property type="nucleotide sequence ID" value="NZ_KI391954.1"/>
</dbReference>
<dbReference type="PANTHER" id="PTHR43563">
    <property type="entry name" value="AMINE OXIDASE"/>
    <property type="match status" value="1"/>
</dbReference>
<name>E5XKX9_SEGRC</name>
<dbReference type="Proteomes" id="UP000004816">
    <property type="component" value="Unassembled WGS sequence"/>
</dbReference>
<feature type="binding site" evidence="4">
    <location>
        <position position="422"/>
    </location>
    <ligand>
        <name>FAD</name>
        <dbReference type="ChEBI" id="CHEBI:57692"/>
    </ligand>
</feature>
<dbReference type="Gene3D" id="3.90.660.10">
    <property type="match status" value="1"/>
</dbReference>
<evidence type="ECO:0000256" key="4">
    <source>
        <dbReference type="PIRSR" id="PIRSR601613-1"/>
    </source>
</evidence>
<dbReference type="STRING" id="679197.HMPREF9336_00148"/>
<proteinExistence type="inferred from homology"/>
<dbReference type="eggNOG" id="COG1231">
    <property type="taxonomic scope" value="Bacteria"/>
</dbReference>
<dbReference type="AlphaFoldDB" id="E5XKX9"/>
<dbReference type="InterPro" id="IPR002937">
    <property type="entry name" value="Amino_oxidase"/>
</dbReference>
<keyword evidence="3" id="KW-0560">Oxidoreductase</keyword>
<dbReference type="Gene3D" id="1.10.405.10">
    <property type="entry name" value="Guanine Nucleotide Dissociation Inhibitor, domain 1"/>
    <property type="match status" value="1"/>
</dbReference>